<organism evidence="1">
    <name type="scientific">Anopheles sinensis</name>
    <name type="common">Mosquito</name>
    <dbReference type="NCBI Taxonomy" id="74873"/>
    <lineage>
        <taxon>Eukaryota</taxon>
        <taxon>Metazoa</taxon>
        <taxon>Ecdysozoa</taxon>
        <taxon>Arthropoda</taxon>
        <taxon>Hexapoda</taxon>
        <taxon>Insecta</taxon>
        <taxon>Pterygota</taxon>
        <taxon>Neoptera</taxon>
        <taxon>Endopterygota</taxon>
        <taxon>Diptera</taxon>
        <taxon>Nematocera</taxon>
        <taxon>Culicoidea</taxon>
        <taxon>Culicidae</taxon>
        <taxon>Anophelinae</taxon>
        <taxon>Anopheles</taxon>
    </lineage>
</organism>
<reference evidence="1 3" key="1">
    <citation type="journal article" date="2014" name="BMC Genomics">
        <title>Genome sequence of Anopheles sinensis provides insight into genetics basis of mosquito competence for malaria parasites.</title>
        <authorList>
            <person name="Zhou D."/>
            <person name="Zhang D."/>
            <person name="Ding G."/>
            <person name="Shi L."/>
            <person name="Hou Q."/>
            <person name="Ye Y."/>
            <person name="Xu Y."/>
            <person name="Zhou H."/>
            <person name="Xiong C."/>
            <person name="Li S."/>
            <person name="Yu J."/>
            <person name="Hong S."/>
            <person name="Yu X."/>
            <person name="Zou P."/>
            <person name="Chen C."/>
            <person name="Chang X."/>
            <person name="Wang W."/>
            <person name="Lv Y."/>
            <person name="Sun Y."/>
            <person name="Ma L."/>
            <person name="Shen B."/>
            <person name="Zhu C."/>
        </authorList>
    </citation>
    <scope>NUCLEOTIDE SEQUENCE [LARGE SCALE GENOMIC DNA]</scope>
</reference>
<protein>
    <submittedName>
        <fullName evidence="1 2">Uncharacterized protein</fullName>
    </submittedName>
</protein>
<dbReference type="EMBL" id="KE525091">
    <property type="protein sequence ID" value="KFB41369.1"/>
    <property type="molecule type" value="Genomic_DNA"/>
</dbReference>
<dbReference type="EMBL" id="ATLV01016464">
    <property type="status" value="NOT_ANNOTATED_CDS"/>
    <property type="molecule type" value="Genomic_DNA"/>
</dbReference>
<evidence type="ECO:0000313" key="1">
    <source>
        <dbReference type="EMBL" id="KFB41369.1"/>
    </source>
</evidence>
<gene>
    <name evidence="1" type="ORF">ZHAS_00008950</name>
</gene>
<proteinExistence type="predicted"/>
<dbReference type="EnsemblMetazoa" id="ASIC008950-RA">
    <property type="protein sequence ID" value="ASIC008950-PA"/>
    <property type="gene ID" value="ASIC008950"/>
</dbReference>
<evidence type="ECO:0000313" key="3">
    <source>
        <dbReference type="Proteomes" id="UP000030765"/>
    </source>
</evidence>
<dbReference type="AlphaFoldDB" id="A0A084VTS5"/>
<dbReference type="Proteomes" id="UP000030765">
    <property type="component" value="Unassembled WGS sequence"/>
</dbReference>
<name>A0A084VTS5_ANOSI</name>
<reference evidence="2" key="2">
    <citation type="submission" date="2020-05" db="UniProtKB">
        <authorList>
            <consortium name="EnsemblMetazoa"/>
        </authorList>
    </citation>
    <scope>IDENTIFICATION</scope>
</reference>
<accession>A0A084VTS5</accession>
<evidence type="ECO:0000313" key="2">
    <source>
        <dbReference type="EnsemblMetazoa" id="ASIC008950-PA"/>
    </source>
</evidence>
<keyword evidence="3" id="KW-1185">Reference proteome</keyword>
<dbReference type="VEuPathDB" id="VectorBase:ASIC008950"/>
<sequence length="72" mass="7787">MKQAKSRYSEFGADVTADGYAMHAKHWRTLGRSGATSNGVKWFRFFTNSSIAVGNLGGRMLVGGVEEAGMQT</sequence>